<name>A0A1L7X9F5_9HELO</name>
<dbReference type="EMBL" id="FJOG01000018">
    <property type="protein sequence ID" value="CZR61650.1"/>
    <property type="molecule type" value="Genomic_DNA"/>
</dbReference>
<dbReference type="InterPro" id="IPR011333">
    <property type="entry name" value="SKP1/BTB/POZ_sf"/>
</dbReference>
<evidence type="ECO:0000313" key="4">
    <source>
        <dbReference type="Proteomes" id="UP000184330"/>
    </source>
</evidence>
<sequence>MAKVIQNSDVVMVIVGSKYEQAFLIHKDLLALHSRYFSSLFRDFHESGTREASEDSEESDGTSDGPESEASTNSAGANENVNEGTDGNLDDEPDEFDDEAAQGGTIEDEVQDDDRTNSDYGDSGDDLGDGPNEVLDEDELDGTKFRLPQFKAYIFADFYSFLYSGKLLEAKSLGHKTSGERLAALGDFLGVPAFQNLVMEGNITEYRDEYNHWMLINSVKSVYDCTREVSLLRKLVADLLNCLNPIGKSRNDERKKWDALLIECPDIKKDMKRAPRKTWNKSRPWHQKFREGDMVKEVPWDEAWHKQILQIEERRGAKYGQKACRRGEIWIKIQREHKRKLRAAKMQVE</sequence>
<accession>A0A1L7X9F5</accession>
<evidence type="ECO:0000256" key="1">
    <source>
        <dbReference type="SAM" id="MobiDB-lite"/>
    </source>
</evidence>
<dbReference type="Gene3D" id="3.30.710.10">
    <property type="entry name" value="Potassium Channel Kv1.1, Chain A"/>
    <property type="match status" value="1"/>
</dbReference>
<dbReference type="PROSITE" id="PS50097">
    <property type="entry name" value="BTB"/>
    <property type="match status" value="1"/>
</dbReference>
<dbReference type="AlphaFoldDB" id="A0A1L7X9F5"/>
<reference evidence="3 4" key="1">
    <citation type="submission" date="2016-03" db="EMBL/GenBank/DDBJ databases">
        <authorList>
            <person name="Ploux O."/>
        </authorList>
    </citation>
    <scope>NUCLEOTIDE SEQUENCE [LARGE SCALE GENOMIC DNA]</scope>
    <source>
        <strain evidence="3 4">UAMH 11012</strain>
    </source>
</reference>
<dbReference type="InterPro" id="IPR000210">
    <property type="entry name" value="BTB/POZ_dom"/>
</dbReference>
<feature type="region of interest" description="Disordered" evidence="1">
    <location>
        <begin position="48"/>
        <end position="137"/>
    </location>
</feature>
<gene>
    <name evidence="3" type="ORF">PAC_11547</name>
</gene>
<feature type="compositionally biased region" description="Polar residues" evidence="1">
    <location>
        <begin position="70"/>
        <end position="85"/>
    </location>
</feature>
<evidence type="ECO:0000313" key="3">
    <source>
        <dbReference type="EMBL" id="CZR61650.1"/>
    </source>
</evidence>
<proteinExistence type="predicted"/>
<feature type="domain" description="BTB" evidence="2">
    <location>
        <begin position="8"/>
        <end position="43"/>
    </location>
</feature>
<dbReference type="OrthoDB" id="10454421at2759"/>
<feature type="compositionally biased region" description="Acidic residues" evidence="1">
    <location>
        <begin position="122"/>
        <end position="137"/>
    </location>
</feature>
<organism evidence="3 4">
    <name type="scientific">Phialocephala subalpina</name>
    <dbReference type="NCBI Taxonomy" id="576137"/>
    <lineage>
        <taxon>Eukaryota</taxon>
        <taxon>Fungi</taxon>
        <taxon>Dikarya</taxon>
        <taxon>Ascomycota</taxon>
        <taxon>Pezizomycotina</taxon>
        <taxon>Leotiomycetes</taxon>
        <taxon>Helotiales</taxon>
        <taxon>Mollisiaceae</taxon>
        <taxon>Phialocephala</taxon>
        <taxon>Phialocephala fortinii species complex</taxon>
    </lineage>
</organism>
<feature type="compositionally biased region" description="Acidic residues" evidence="1">
    <location>
        <begin position="88"/>
        <end position="112"/>
    </location>
</feature>
<keyword evidence="4" id="KW-1185">Reference proteome</keyword>
<protein>
    <recommendedName>
        <fullName evidence="2">BTB domain-containing protein</fullName>
    </recommendedName>
</protein>
<dbReference type="SUPFAM" id="SSF54695">
    <property type="entry name" value="POZ domain"/>
    <property type="match status" value="1"/>
</dbReference>
<evidence type="ECO:0000259" key="2">
    <source>
        <dbReference type="PROSITE" id="PS50097"/>
    </source>
</evidence>
<dbReference type="SMART" id="SM00225">
    <property type="entry name" value="BTB"/>
    <property type="match status" value="1"/>
</dbReference>
<dbReference type="Proteomes" id="UP000184330">
    <property type="component" value="Unassembled WGS sequence"/>
</dbReference>